<evidence type="ECO:0000256" key="1">
    <source>
        <dbReference type="SAM" id="MobiDB-lite"/>
    </source>
</evidence>
<dbReference type="EMBL" id="HBEK01019830">
    <property type="protein sequence ID" value="CAD8400826.1"/>
    <property type="molecule type" value="Transcribed_RNA"/>
</dbReference>
<sequence>MASFGEEEINGVVAVLPEVSRELAKLTLEAFNGNVDQAVLHLVSEQENATTSGTTTAHADMTPNPPSTYVADQPPASNVVYDSGNPDADEQKEKQMRDDENFARNLQEEERRERAMFHRQHRSSGTRRPQAGTTQADEFGEALQEGFNTALTKAREFGNATASKIGALYNSYMNEERTTTAQPVEQPTHAQPAEHPEEQELGSFTESDYNTGANLRRKTAQDSRDHAE</sequence>
<dbReference type="CDD" id="cd14279">
    <property type="entry name" value="CUE"/>
    <property type="match status" value="1"/>
</dbReference>
<feature type="region of interest" description="Disordered" evidence="1">
    <location>
        <begin position="174"/>
        <end position="228"/>
    </location>
</feature>
<reference evidence="2" key="1">
    <citation type="submission" date="2021-01" db="EMBL/GenBank/DDBJ databases">
        <authorList>
            <person name="Corre E."/>
            <person name="Pelletier E."/>
            <person name="Niang G."/>
            <person name="Scheremetjew M."/>
            <person name="Finn R."/>
            <person name="Kale V."/>
            <person name="Holt S."/>
            <person name="Cochrane G."/>
            <person name="Meng A."/>
            <person name="Brown T."/>
            <person name="Cohen L."/>
        </authorList>
    </citation>
    <scope>NUCLEOTIDE SEQUENCE</scope>
    <source>
        <strain evidence="2">UTEX LB 2760</strain>
    </source>
</reference>
<feature type="compositionally biased region" description="Basic and acidic residues" evidence="1">
    <location>
        <begin position="219"/>
        <end position="228"/>
    </location>
</feature>
<feature type="region of interest" description="Disordered" evidence="1">
    <location>
        <begin position="46"/>
        <end position="143"/>
    </location>
</feature>
<name>A0A7S0G5P0_9RHOD</name>
<feature type="compositionally biased region" description="Polar residues" evidence="1">
    <location>
        <begin position="46"/>
        <end position="57"/>
    </location>
</feature>
<dbReference type="AlphaFoldDB" id="A0A7S0G5P0"/>
<organism evidence="2">
    <name type="scientific">Rhodosorus marinus</name>
    <dbReference type="NCBI Taxonomy" id="101924"/>
    <lineage>
        <taxon>Eukaryota</taxon>
        <taxon>Rhodophyta</taxon>
        <taxon>Stylonematophyceae</taxon>
        <taxon>Stylonematales</taxon>
        <taxon>Stylonemataceae</taxon>
        <taxon>Rhodosorus</taxon>
    </lineage>
</organism>
<evidence type="ECO:0008006" key="3">
    <source>
        <dbReference type="Google" id="ProtNLM"/>
    </source>
</evidence>
<accession>A0A7S0G5P0</accession>
<proteinExistence type="predicted"/>
<feature type="compositionally biased region" description="Basic and acidic residues" evidence="1">
    <location>
        <begin position="89"/>
        <end position="116"/>
    </location>
</feature>
<feature type="compositionally biased region" description="Polar residues" evidence="1">
    <location>
        <begin position="179"/>
        <end position="189"/>
    </location>
</feature>
<gene>
    <name evidence="2" type="ORF">RMAR0315_LOCUS10822</name>
</gene>
<protein>
    <recommendedName>
        <fullName evidence="3">CUE domain-containing protein</fullName>
    </recommendedName>
</protein>
<feature type="compositionally biased region" description="Polar residues" evidence="1">
    <location>
        <begin position="202"/>
        <end position="213"/>
    </location>
</feature>
<evidence type="ECO:0000313" key="2">
    <source>
        <dbReference type="EMBL" id="CAD8400826.1"/>
    </source>
</evidence>